<protein>
    <submittedName>
        <fullName evidence="1">Phosphotransferase</fullName>
    </submittedName>
</protein>
<name>A0A953T9R6_9MOLU</name>
<gene>
    <name evidence="1" type="ORF">LAD73_02325</name>
</gene>
<dbReference type="InterPro" id="IPR052077">
    <property type="entry name" value="CcrZ_PhaseVar_Mediator"/>
</dbReference>
<evidence type="ECO:0000313" key="2">
    <source>
        <dbReference type="Proteomes" id="UP000772186"/>
    </source>
</evidence>
<proteinExistence type="predicted"/>
<dbReference type="RefSeq" id="WP_223644758.1">
    <property type="nucleotide sequence ID" value="NZ_JAIQBY010000025.1"/>
</dbReference>
<reference evidence="1 2" key="1">
    <citation type="submission" date="2021-09" db="EMBL/GenBank/DDBJ databases">
        <title>WGS of Mycoplasma sp. Zaradi2 strains.</title>
        <authorList>
            <person name="Spergser J."/>
        </authorList>
    </citation>
    <scope>NUCLEOTIDE SEQUENCE [LARGE SCALE GENOMIC DNA]</scope>
    <source>
        <strain evidence="1 2">1331</strain>
    </source>
</reference>
<organism evidence="1 2">
    <name type="scientific">Mycoplasma tauri</name>
    <dbReference type="NCBI Taxonomy" id="547987"/>
    <lineage>
        <taxon>Bacteria</taxon>
        <taxon>Bacillati</taxon>
        <taxon>Mycoplasmatota</taxon>
        <taxon>Mollicutes</taxon>
        <taxon>Mycoplasmataceae</taxon>
        <taxon>Mycoplasma</taxon>
    </lineage>
</organism>
<dbReference type="Proteomes" id="UP000772186">
    <property type="component" value="Unassembled WGS sequence"/>
</dbReference>
<comment type="caution">
    <text evidence="1">The sequence shown here is derived from an EMBL/GenBank/DDBJ whole genome shotgun (WGS) entry which is preliminary data.</text>
</comment>
<dbReference type="PANTHER" id="PTHR40086:SF1">
    <property type="entry name" value="CELL CYCLE REGULATOR CCRZ"/>
    <property type="match status" value="1"/>
</dbReference>
<dbReference type="PANTHER" id="PTHR40086">
    <property type="entry name" value="PHOSPHOTRANSFERASE YTMP-RELATED"/>
    <property type="match status" value="1"/>
</dbReference>
<dbReference type="EMBL" id="JAIQBY010000025">
    <property type="protein sequence ID" value="MBZ4195539.1"/>
    <property type="molecule type" value="Genomic_DNA"/>
</dbReference>
<dbReference type="SUPFAM" id="SSF56112">
    <property type="entry name" value="Protein kinase-like (PK-like)"/>
    <property type="match status" value="1"/>
</dbReference>
<evidence type="ECO:0000313" key="1">
    <source>
        <dbReference type="EMBL" id="MBZ4195539.1"/>
    </source>
</evidence>
<dbReference type="AlphaFoldDB" id="A0A953T9R6"/>
<sequence length="243" mass="29169">MNNKEIINTGMTNISYREGNIFVQEKIYKKFNHKIDYQILEKLDFVPKLLSNEKEMCKWEFINGSEPILNDENICKIAKLIKKTHDSKLHFPASNHAARVKEYRKILSQKNINIPVLNDFYRNVNTTLSKMDKSTPLHNDLWVRNIIVDNNDKIFFCDWEYASMGDIHFDLAYFIESADLNKDQEKLFLDSYGWHNELHLLRHKILVNYLIVLWVHCQEKIHFSTKEYENRIYKYGEQLKKYQ</sequence>
<dbReference type="InterPro" id="IPR011009">
    <property type="entry name" value="Kinase-like_dom_sf"/>
</dbReference>
<dbReference type="Gene3D" id="3.90.1200.10">
    <property type="match status" value="1"/>
</dbReference>
<accession>A0A953T9R6</accession>
<dbReference type="Pfam" id="PF01633">
    <property type="entry name" value="Choline_kinase"/>
    <property type="match status" value="1"/>
</dbReference>
<keyword evidence="2" id="KW-1185">Reference proteome</keyword>